<dbReference type="Proteomes" id="UP000095283">
    <property type="component" value="Unplaced"/>
</dbReference>
<evidence type="ECO:0000313" key="1">
    <source>
        <dbReference type="Proteomes" id="UP000095283"/>
    </source>
</evidence>
<dbReference type="SUPFAM" id="SSF48726">
    <property type="entry name" value="Immunoglobulin"/>
    <property type="match status" value="1"/>
</dbReference>
<accession>A0A1I7WUS2</accession>
<organism evidence="1 2">
    <name type="scientific">Heterorhabditis bacteriophora</name>
    <name type="common">Entomopathogenic nematode worm</name>
    <dbReference type="NCBI Taxonomy" id="37862"/>
    <lineage>
        <taxon>Eukaryota</taxon>
        <taxon>Metazoa</taxon>
        <taxon>Ecdysozoa</taxon>
        <taxon>Nematoda</taxon>
        <taxon>Chromadorea</taxon>
        <taxon>Rhabditida</taxon>
        <taxon>Rhabditina</taxon>
        <taxon>Rhabditomorpha</taxon>
        <taxon>Strongyloidea</taxon>
        <taxon>Heterorhabditidae</taxon>
        <taxon>Heterorhabditis</taxon>
    </lineage>
</organism>
<keyword evidence="1" id="KW-1185">Reference proteome</keyword>
<sequence length="249" mass="27699">MVDLHFLRQHVGSTDLIWVKSHLPHRYLVISESPLCICSNAKCVHGPGSLTPRTIVCYAKVFNSLGSIRRTFNVTIVNRMRGPPIIVPNILMNQTNADVITREDESTLQLTNVTLDDQGIYACITGNSLGSVSNNFVYLNVVMANATLTVNEFLGMVLLTGEPDPEYSTWSIREYTLLMDHSLSISASCDCDVAIVDVESLRSILRIEGVQSETNLSTQSSLVNISEIIIVTFANPKFDRYTFLAHFLR</sequence>
<dbReference type="WBParaSite" id="Hba_08897">
    <property type="protein sequence ID" value="Hba_08897"/>
    <property type="gene ID" value="Hba_08897"/>
</dbReference>
<dbReference type="AlphaFoldDB" id="A0A1I7WUS2"/>
<reference evidence="2" key="1">
    <citation type="submission" date="2016-11" db="UniProtKB">
        <authorList>
            <consortium name="WormBaseParasite"/>
        </authorList>
    </citation>
    <scope>IDENTIFICATION</scope>
</reference>
<protein>
    <submittedName>
        <fullName evidence="2">Ig-like domain-containing protein</fullName>
    </submittedName>
</protein>
<name>A0A1I7WUS2_HETBA</name>
<proteinExistence type="predicted"/>
<dbReference type="InterPro" id="IPR036179">
    <property type="entry name" value="Ig-like_dom_sf"/>
</dbReference>
<dbReference type="Gene3D" id="2.60.40.10">
    <property type="entry name" value="Immunoglobulins"/>
    <property type="match status" value="1"/>
</dbReference>
<dbReference type="InterPro" id="IPR013783">
    <property type="entry name" value="Ig-like_fold"/>
</dbReference>
<evidence type="ECO:0000313" key="2">
    <source>
        <dbReference type="WBParaSite" id="Hba_08897"/>
    </source>
</evidence>